<protein>
    <submittedName>
        <fullName evidence="4">FAD-binding oxidoreductase</fullName>
    </submittedName>
</protein>
<dbReference type="AlphaFoldDB" id="A0A6G4WIB7"/>
<comment type="caution">
    <text evidence="4">The sequence shown here is derived from an EMBL/GenBank/DDBJ whole genome shotgun (WGS) entry which is preliminary data.</text>
</comment>
<sequence>MTIRTARRLPVHRGPAAWSAILPMQEAPDVLATTLIADFVVIGAGFAGLSAARRLKQLNPGARIVVIEAGRLAEGASGRNSGFMIDLPHDLSSEDYAGQGVESDRAMTTLNRSAIAFAREAVEEYRIDPAFFDPCGKVNGAASAAADANNQSYADHLTQIGEPSEMLDADAMHELTGSRHYLSGLSTPGTVMIQPAGYIRSLGAGLRRDRVEVYENSPVSEIARTGSEWVLTTHEGRLTAGKVILANNGHLESFGFAKRRLMHIFLYASMTVDLDVDALAKLGGRPRWGITPSDPMGTTVRRIDAAQGGNRIITRTCASVRPDMEVTNADLERAAAVHRRKFDDRFPALKDVRMEYSWAGHLCLSRNGVSVMRELEPGLFAACVDNGLGTTRSTLAGIAAAELASGESSPISRHFCAEEAPLKLPPPPIAEIGANAYLCWREWRASKE</sequence>
<dbReference type="EMBL" id="JAAKZF010000039">
    <property type="protein sequence ID" value="NGO53870.1"/>
    <property type="molecule type" value="Genomic_DNA"/>
</dbReference>
<feature type="transmembrane region" description="Helical" evidence="2">
    <location>
        <begin position="30"/>
        <end position="49"/>
    </location>
</feature>
<dbReference type="Pfam" id="PF01266">
    <property type="entry name" value="DAO"/>
    <property type="match status" value="1"/>
</dbReference>
<dbReference type="GO" id="GO:0005737">
    <property type="term" value="C:cytoplasm"/>
    <property type="evidence" value="ECO:0007669"/>
    <property type="project" value="TreeGrafter"/>
</dbReference>
<evidence type="ECO:0000256" key="1">
    <source>
        <dbReference type="ARBA" id="ARBA00023002"/>
    </source>
</evidence>
<gene>
    <name evidence="4" type="ORF">G6N73_22355</name>
</gene>
<accession>A0A6G4WIB7</accession>
<dbReference type="Gene3D" id="3.30.9.10">
    <property type="entry name" value="D-Amino Acid Oxidase, subunit A, domain 2"/>
    <property type="match status" value="1"/>
</dbReference>
<dbReference type="InterPro" id="IPR036188">
    <property type="entry name" value="FAD/NAD-bd_sf"/>
</dbReference>
<name>A0A6G4WIB7_9HYPH</name>
<dbReference type="RefSeq" id="WP_165031656.1">
    <property type="nucleotide sequence ID" value="NZ_JAAKZF010000039.1"/>
</dbReference>
<dbReference type="PANTHER" id="PTHR13847:SF281">
    <property type="entry name" value="FAD DEPENDENT OXIDOREDUCTASE DOMAIN-CONTAINING PROTEIN"/>
    <property type="match status" value="1"/>
</dbReference>
<feature type="domain" description="FAD dependent oxidoreductase" evidence="3">
    <location>
        <begin position="38"/>
        <end position="403"/>
    </location>
</feature>
<dbReference type="Proteomes" id="UP001642900">
    <property type="component" value="Unassembled WGS sequence"/>
</dbReference>
<dbReference type="Gene3D" id="3.50.50.60">
    <property type="entry name" value="FAD/NAD(P)-binding domain"/>
    <property type="match status" value="1"/>
</dbReference>
<keyword evidence="5" id="KW-1185">Reference proteome</keyword>
<reference evidence="4 5" key="1">
    <citation type="submission" date="2020-02" db="EMBL/GenBank/DDBJ databases">
        <title>Genome sequence of strain CCNWXJ40-4.</title>
        <authorList>
            <person name="Gao J."/>
            <person name="Sun J."/>
        </authorList>
    </citation>
    <scope>NUCLEOTIDE SEQUENCE [LARGE SCALE GENOMIC DNA]</scope>
    <source>
        <strain evidence="4 5">CCNWXJ 40-4</strain>
    </source>
</reference>
<dbReference type="PANTHER" id="PTHR13847">
    <property type="entry name" value="SARCOSINE DEHYDROGENASE-RELATED"/>
    <property type="match status" value="1"/>
</dbReference>
<keyword evidence="2" id="KW-0812">Transmembrane</keyword>
<evidence type="ECO:0000259" key="3">
    <source>
        <dbReference type="Pfam" id="PF01266"/>
    </source>
</evidence>
<evidence type="ECO:0000256" key="2">
    <source>
        <dbReference type="SAM" id="Phobius"/>
    </source>
</evidence>
<dbReference type="InterPro" id="IPR006076">
    <property type="entry name" value="FAD-dep_OxRdtase"/>
</dbReference>
<dbReference type="SUPFAM" id="SSF51905">
    <property type="entry name" value="FAD/NAD(P)-binding domain"/>
    <property type="match status" value="1"/>
</dbReference>
<evidence type="ECO:0000313" key="4">
    <source>
        <dbReference type="EMBL" id="NGO53870.1"/>
    </source>
</evidence>
<keyword evidence="1" id="KW-0560">Oxidoreductase</keyword>
<evidence type="ECO:0000313" key="5">
    <source>
        <dbReference type="Proteomes" id="UP001642900"/>
    </source>
</evidence>
<proteinExistence type="predicted"/>
<organism evidence="4 5">
    <name type="scientific">Allomesorhizobium camelthorni</name>
    <dbReference type="NCBI Taxonomy" id="475069"/>
    <lineage>
        <taxon>Bacteria</taxon>
        <taxon>Pseudomonadati</taxon>
        <taxon>Pseudomonadota</taxon>
        <taxon>Alphaproteobacteria</taxon>
        <taxon>Hyphomicrobiales</taxon>
        <taxon>Phyllobacteriaceae</taxon>
        <taxon>Allomesorhizobium</taxon>
    </lineage>
</organism>
<keyword evidence="2" id="KW-1133">Transmembrane helix</keyword>
<dbReference type="GO" id="GO:0016491">
    <property type="term" value="F:oxidoreductase activity"/>
    <property type="evidence" value="ECO:0007669"/>
    <property type="project" value="UniProtKB-KW"/>
</dbReference>
<keyword evidence="2" id="KW-0472">Membrane</keyword>